<protein>
    <submittedName>
        <fullName evidence="2">Unnamed protein product</fullName>
    </submittedName>
</protein>
<keyword evidence="3" id="KW-1185">Reference proteome</keyword>
<dbReference type="InterPro" id="IPR013320">
    <property type="entry name" value="ConA-like_dom_sf"/>
</dbReference>
<feature type="chain" id="PRO_5040866895" evidence="1">
    <location>
        <begin position="35"/>
        <end position="349"/>
    </location>
</feature>
<dbReference type="OrthoDB" id="151185at2759"/>
<gene>
    <name evidence="2" type="ORF">Pfra01_000762900</name>
</gene>
<name>A0A9W7CJB9_9STRA</name>
<reference evidence="2" key="1">
    <citation type="submission" date="2023-04" db="EMBL/GenBank/DDBJ databases">
        <title>Phytophthora fragariaefolia NBRC 109709.</title>
        <authorList>
            <person name="Ichikawa N."/>
            <person name="Sato H."/>
            <person name="Tonouchi N."/>
        </authorList>
    </citation>
    <scope>NUCLEOTIDE SEQUENCE</scope>
    <source>
        <strain evidence="2">NBRC 109709</strain>
    </source>
</reference>
<evidence type="ECO:0000313" key="3">
    <source>
        <dbReference type="Proteomes" id="UP001165121"/>
    </source>
</evidence>
<comment type="caution">
    <text evidence="2">The sequence shown here is derived from an EMBL/GenBank/DDBJ whole genome shotgun (WGS) entry which is preliminary data.</text>
</comment>
<dbReference type="Proteomes" id="UP001165121">
    <property type="component" value="Unassembled WGS sequence"/>
</dbReference>
<dbReference type="EMBL" id="BSXT01000681">
    <property type="protein sequence ID" value="GMF32264.1"/>
    <property type="molecule type" value="Genomic_DNA"/>
</dbReference>
<dbReference type="SUPFAM" id="SSF49899">
    <property type="entry name" value="Concanavalin A-like lectins/glucanases"/>
    <property type="match status" value="1"/>
</dbReference>
<feature type="signal peptide" evidence="1">
    <location>
        <begin position="1"/>
        <end position="34"/>
    </location>
</feature>
<dbReference type="AlphaFoldDB" id="A0A9W7CJB9"/>
<evidence type="ECO:0000256" key="1">
    <source>
        <dbReference type="SAM" id="SignalP"/>
    </source>
</evidence>
<keyword evidence="1" id="KW-0732">Signal</keyword>
<evidence type="ECO:0000313" key="2">
    <source>
        <dbReference type="EMBL" id="GMF32264.1"/>
    </source>
</evidence>
<proteinExistence type="predicted"/>
<sequence length="349" mass="37735">MSPSKQQRAGGGGGSPSVALVALAPLLEFLDARAVATLACAQKSVGREGCAAVWFWLASRTNALLPDVELARQPPHGETLQLAVMLPLLRQLQAIASCEFCCFFFLESWVCTDTVDVGRAADDFDLRFDAARHGGDVYLVESGDCFVSHWGPNGGSMFGDRVCAPGAVSYWECVGLSEGSYIGISEVVTQGQAGFRYYGVDAQHLKRTLSLPTPACDHMPAVMYCEGGFITTGSFRGPKPQLPARVSFLDAGAFKEEDRIGVVVDLLAGFLLFVRNGEPQAMRIPIDRSKKYLPVFSACACYNLQLIRDSCPPWARIYSFAKSCGAPAKEGEALDSSDLDRRHEVATWA</sequence>
<organism evidence="2 3">
    <name type="scientific">Phytophthora fragariaefolia</name>
    <dbReference type="NCBI Taxonomy" id="1490495"/>
    <lineage>
        <taxon>Eukaryota</taxon>
        <taxon>Sar</taxon>
        <taxon>Stramenopiles</taxon>
        <taxon>Oomycota</taxon>
        <taxon>Peronosporomycetes</taxon>
        <taxon>Peronosporales</taxon>
        <taxon>Peronosporaceae</taxon>
        <taxon>Phytophthora</taxon>
    </lineage>
</organism>
<accession>A0A9W7CJB9</accession>